<dbReference type="InterPro" id="IPR016071">
    <property type="entry name" value="Staphylococal_nuclease_OB-fold"/>
</dbReference>
<dbReference type="Gene3D" id="2.40.50.90">
    <property type="match status" value="1"/>
</dbReference>
<dbReference type="AlphaFoldDB" id="A0A512NRX2"/>
<keyword evidence="2" id="KW-0732">Signal</keyword>
<gene>
    <name evidence="4" type="ORF">RSO01_88610</name>
</gene>
<evidence type="ECO:0000256" key="2">
    <source>
        <dbReference type="SAM" id="SignalP"/>
    </source>
</evidence>
<keyword evidence="5" id="KW-1185">Reference proteome</keyword>
<feature type="region of interest" description="Disordered" evidence="1">
    <location>
        <begin position="147"/>
        <end position="166"/>
    </location>
</feature>
<accession>A0A512NRX2</accession>
<comment type="caution">
    <text evidence="4">The sequence shown here is derived from an EMBL/GenBank/DDBJ whole genome shotgun (WGS) entry which is preliminary data.</text>
</comment>
<dbReference type="Pfam" id="PF00565">
    <property type="entry name" value="SNase"/>
    <property type="match status" value="1"/>
</dbReference>
<dbReference type="OrthoDB" id="9805504at2"/>
<feature type="chain" id="PRO_5022137355" description="TNase-like domain-containing protein" evidence="2">
    <location>
        <begin position="18"/>
        <end position="166"/>
    </location>
</feature>
<sequence length="166" mass="18453">MWRLILLTCLWSFAAVAQTDDDTTVRPAAKPRFQVVDGNTVRFASQFVRLFAIEAPAKGQTCDDGQWHPAPLAKKALEEFIAGRPVTCKQVDVDSRNSRPMAQCFAGDDDLQAMMVSAGWAWAVGPYRDRYAPEELEAAVRKAGVHGHRCIPPSEKRAQPRDRNGQ</sequence>
<dbReference type="SMART" id="SM00318">
    <property type="entry name" value="SNc"/>
    <property type="match status" value="1"/>
</dbReference>
<dbReference type="Proteomes" id="UP000321058">
    <property type="component" value="Unassembled WGS sequence"/>
</dbReference>
<evidence type="ECO:0000313" key="5">
    <source>
        <dbReference type="Proteomes" id="UP000321058"/>
    </source>
</evidence>
<dbReference type="EMBL" id="BKAJ01000247">
    <property type="protein sequence ID" value="GEP61695.1"/>
    <property type="molecule type" value="Genomic_DNA"/>
</dbReference>
<reference evidence="4 5" key="1">
    <citation type="submission" date="2019-07" db="EMBL/GenBank/DDBJ databases">
        <title>Whole genome shotgun sequence of Reyranella soli NBRC 108950.</title>
        <authorList>
            <person name="Hosoyama A."/>
            <person name="Uohara A."/>
            <person name="Ohji S."/>
            <person name="Ichikawa N."/>
        </authorList>
    </citation>
    <scope>NUCLEOTIDE SEQUENCE [LARGE SCALE GENOMIC DNA]</scope>
    <source>
        <strain evidence="4 5">NBRC 108950</strain>
    </source>
</reference>
<dbReference type="InterPro" id="IPR035437">
    <property type="entry name" value="SNase_OB-fold_sf"/>
</dbReference>
<organism evidence="4 5">
    <name type="scientific">Reyranella soli</name>
    <dbReference type="NCBI Taxonomy" id="1230389"/>
    <lineage>
        <taxon>Bacteria</taxon>
        <taxon>Pseudomonadati</taxon>
        <taxon>Pseudomonadota</taxon>
        <taxon>Alphaproteobacteria</taxon>
        <taxon>Hyphomicrobiales</taxon>
        <taxon>Reyranellaceae</taxon>
        <taxon>Reyranella</taxon>
    </lineage>
</organism>
<proteinExistence type="predicted"/>
<evidence type="ECO:0000313" key="4">
    <source>
        <dbReference type="EMBL" id="GEP61695.1"/>
    </source>
</evidence>
<dbReference type="RefSeq" id="WP_147156983.1">
    <property type="nucleotide sequence ID" value="NZ_BKAJ01000247.1"/>
</dbReference>
<evidence type="ECO:0000259" key="3">
    <source>
        <dbReference type="SMART" id="SM00318"/>
    </source>
</evidence>
<feature type="compositionally biased region" description="Basic and acidic residues" evidence="1">
    <location>
        <begin position="154"/>
        <end position="166"/>
    </location>
</feature>
<feature type="domain" description="TNase-like" evidence="3">
    <location>
        <begin position="30"/>
        <end position="148"/>
    </location>
</feature>
<name>A0A512NRX2_9HYPH</name>
<feature type="signal peptide" evidence="2">
    <location>
        <begin position="1"/>
        <end position="17"/>
    </location>
</feature>
<dbReference type="SUPFAM" id="SSF50199">
    <property type="entry name" value="Staphylococcal nuclease"/>
    <property type="match status" value="1"/>
</dbReference>
<protein>
    <recommendedName>
        <fullName evidence="3">TNase-like domain-containing protein</fullName>
    </recommendedName>
</protein>
<evidence type="ECO:0000256" key="1">
    <source>
        <dbReference type="SAM" id="MobiDB-lite"/>
    </source>
</evidence>